<dbReference type="FunFam" id="1.20.1260.20:FF:000001">
    <property type="entry name" value="PPE family protein PPE41"/>
    <property type="match status" value="1"/>
</dbReference>
<dbReference type="SUPFAM" id="SSF140459">
    <property type="entry name" value="PE/PPE dimer-like"/>
    <property type="match status" value="1"/>
</dbReference>
<dbReference type="AlphaFoldDB" id="A0A1X0A3Z6"/>
<gene>
    <name evidence="4" type="ORF">BST12_04445</name>
</gene>
<feature type="domain" description="PPE" evidence="2">
    <location>
        <begin position="3"/>
        <end position="162"/>
    </location>
</feature>
<name>A0A1X0A3Z6_MYCAN</name>
<comment type="caution">
    <text evidence="4">The sequence shown here is derived from an EMBL/GenBank/DDBJ whole genome shotgun (WGS) entry which is preliminary data.</text>
</comment>
<reference evidence="4 5" key="1">
    <citation type="submission" date="2017-02" db="EMBL/GenBank/DDBJ databases">
        <title>The new phylogeny of genus Mycobacterium.</title>
        <authorList>
            <person name="Tortoli E."/>
            <person name="Trovato A."/>
            <person name="Cirillo D.M."/>
        </authorList>
    </citation>
    <scope>NUCLEOTIDE SEQUENCE [LARGE SCALE GENOMIC DNA]</scope>
    <source>
        <strain evidence="4 5">DSM 45057</strain>
    </source>
</reference>
<protein>
    <recommendedName>
        <fullName evidence="6">PPE family protein</fullName>
    </recommendedName>
</protein>
<dbReference type="EMBL" id="MVHE01000004">
    <property type="protein sequence ID" value="ORA24722.1"/>
    <property type="molecule type" value="Genomic_DNA"/>
</dbReference>
<evidence type="ECO:0000313" key="5">
    <source>
        <dbReference type="Proteomes" id="UP000192284"/>
    </source>
</evidence>
<evidence type="ECO:0000313" key="4">
    <source>
        <dbReference type="EMBL" id="ORA24722.1"/>
    </source>
</evidence>
<dbReference type="PANTHER" id="PTHR46766">
    <property type="entry name" value="GLUTAMINE-RICH PROTEIN 2"/>
    <property type="match status" value="1"/>
</dbReference>
<sequence>MVYGALPPEINSGRMYAGAGAGSMLAAAAAWDGLAVDLNSTAIELDTALTGLISGPWLGATATTMAAAAAPYVAWLNLTAAQAEQVAGQAKAAIAAYETAYSMTVHPALIAANRTRLTNLISTNLLGQNAAAIAAAEIEYGEMWAQDAAAMYGYVAGSTAATRLTPLIPPPPAANPAGLANQAAAVVQASSNSVATNVANLLSEVLSALGGSGAGELPGWITDLDTVMSIFGTPFFVCTSSAGLMMSMLSTIKGLFPAAAAAAAAAGSEIASSLGSAATGALSSAGLTGAVSAAAGEAATIGPLSVPPAWAASAPTLTHAAVGALPGAVSGAAPLAGSGAPGLLGGLPPPGAGSRAEAAANGAQDGITPLRVLPQFI</sequence>
<evidence type="ECO:0000256" key="1">
    <source>
        <dbReference type="ARBA" id="ARBA00010652"/>
    </source>
</evidence>
<dbReference type="Pfam" id="PF12484">
    <property type="entry name" value="PPE-SVP"/>
    <property type="match status" value="1"/>
</dbReference>
<accession>A0A1X0A3Z6</accession>
<dbReference type="Gene3D" id="1.20.1260.20">
    <property type="entry name" value="PPE superfamily"/>
    <property type="match status" value="1"/>
</dbReference>
<dbReference type="RefSeq" id="WP_083111790.1">
    <property type="nucleotide sequence ID" value="NZ_JACKTS010000034.1"/>
</dbReference>
<proteinExistence type="inferred from homology"/>
<evidence type="ECO:0008006" key="6">
    <source>
        <dbReference type="Google" id="ProtNLM"/>
    </source>
</evidence>
<dbReference type="GO" id="GO:0052572">
    <property type="term" value="P:response to host immune response"/>
    <property type="evidence" value="ECO:0007669"/>
    <property type="project" value="TreeGrafter"/>
</dbReference>
<dbReference type="Pfam" id="PF00823">
    <property type="entry name" value="PPE"/>
    <property type="match status" value="1"/>
</dbReference>
<dbReference type="InterPro" id="IPR022171">
    <property type="entry name" value="PPE_C"/>
</dbReference>
<dbReference type="OrthoDB" id="4721430at2"/>
<comment type="similarity">
    <text evidence="1">Belongs to the mycobacterial PPE family.</text>
</comment>
<dbReference type="Proteomes" id="UP000192284">
    <property type="component" value="Unassembled WGS sequence"/>
</dbReference>
<dbReference type="PANTHER" id="PTHR46766:SF1">
    <property type="entry name" value="GLUTAMINE-RICH PROTEIN 2"/>
    <property type="match status" value="1"/>
</dbReference>
<keyword evidence="5" id="KW-1185">Reference proteome</keyword>
<dbReference type="InterPro" id="IPR000030">
    <property type="entry name" value="PPE_dom"/>
</dbReference>
<organism evidence="4 5">
    <name type="scientific">Mycobacterium angelicum</name>
    <dbReference type="NCBI Taxonomy" id="470074"/>
    <lineage>
        <taxon>Bacteria</taxon>
        <taxon>Bacillati</taxon>
        <taxon>Actinomycetota</taxon>
        <taxon>Actinomycetes</taxon>
        <taxon>Mycobacteriales</taxon>
        <taxon>Mycobacteriaceae</taxon>
        <taxon>Mycobacterium</taxon>
    </lineage>
</organism>
<dbReference type="InterPro" id="IPR038332">
    <property type="entry name" value="PPE_sf"/>
</dbReference>
<evidence type="ECO:0000259" key="3">
    <source>
        <dbReference type="Pfam" id="PF12484"/>
    </source>
</evidence>
<feature type="domain" description="PPE family C-terminal" evidence="3">
    <location>
        <begin position="292"/>
        <end position="365"/>
    </location>
</feature>
<evidence type="ECO:0000259" key="2">
    <source>
        <dbReference type="Pfam" id="PF00823"/>
    </source>
</evidence>